<dbReference type="Gene3D" id="3.10.20.10">
    <property type="match status" value="1"/>
</dbReference>
<comment type="caution">
    <text evidence="2">The sequence shown here is derived from an EMBL/GenBank/DDBJ whole genome shotgun (WGS) entry which is preliminary data.</text>
</comment>
<name>A0ABM8M8F5_9GAMM</name>
<keyword evidence="1" id="KW-0963">Cytoplasm</keyword>
<protein>
    <recommendedName>
        <fullName evidence="1">Sulfur carrier protein FdhD</fullName>
    </recommendedName>
</protein>
<dbReference type="Proteomes" id="UP000626656">
    <property type="component" value="Unassembled WGS sequence"/>
</dbReference>
<organism evidence="2 3">
    <name type="scientific">Bathymodiolus thermophilus thioautotrophic gill symbiont</name>
    <dbReference type="NCBI Taxonomy" id="2360"/>
    <lineage>
        <taxon>Bacteria</taxon>
        <taxon>Pseudomonadati</taxon>
        <taxon>Pseudomonadota</taxon>
        <taxon>Gammaproteobacteria</taxon>
        <taxon>sulfur-oxidizing symbionts</taxon>
    </lineage>
</organism>
<gene>
    <name evidence="1" type="primary">fdhD</name>
    <name evidence="2" type="ORF">AZO1586I_1342</name>
</gene>
<feature type="active site" description="Cysteine persulfide intermediate" evidence="1">
    <location>
        <position position="110"/>
    </location>
</feature>
<dbReference type="EMBL" id="CAHJWF010000280">
    <property type="protein sequence ID" value="CAB5504772.1"/>
    <property type="molecule type" value="Genomic_DNA"/>
</dbReference>
<evidence type="ECO:0000313" key="2">
    <source>
        <dbReference type="EMBL" id="CAB5504772.1"/>
    </source>
</evidence>
<dbReference type="InterPro" id="IPR016193">
    <property type="entry name" value="Cytidine_deaminase-like"/>
</dbReference>
<reference evidence="2 3" key="1">
    <citation type="submission" date="2020-05" db="EMBL/GenBank/DDBJ databases">
        <authorList>
            <person name="Petersen J."/>
            <person name="Sayavedra L."/>
        </authorList>
    </citation>
    <scope>NUCLEOTIDE SEQUENCE [LARGE SCALE GENOMIC DNA]</scope>
    <source>
        <strain evidence="2">B azoricus SOX ET2 1586I</strain>
    </source>
</reference>
<accession>A0ABM8M8F5</accession>
<comment type="function">
    <text evidence="1">Required for formate dehydrogenase (FDH) activity. Acts as a sulfur carrier protein that transfers sulfur from IscS to the molybdenum cofactor prior to its insertion into FDH.</text>
</comment>
<comment type="subcellular location">
    <subcellularLocation>
        <location evidence="1">Cytoplasm</location>
    </subcellularLocation>
</comment>
<dbReference type="Pfam" id="PF02634">
    <property type="entry name" value="FdhD-NarQ"/>
    <property type="match status" value="1"/>
</dbReference>
<dbReference type="PANTHER" id="PTHR30592:SF4">
    <property type="entry name" value="SULFUR CARRIER PROTEIN FDHD"/>
    <property type="match status" value="1"/>
</dbReference>
<evidence type="ECO:0000256" key="1">
    <source>
        <dbReference type="HAMAP-Rule" id="MF_00187"/>
    </source>
</evidence>
<dbReference type="RefSeq" id="WP_202776040.1">
    <property type="nucleotide sequence ID" value="NZ_CAHJWF010000280.1"/>
</dbReference>
<comment type="similarity">
    <text evidence="1">Belongs to the FdhD family.</text>
</comment>
<proteinExistence type="inferred from homology"/>
<dbReference type="SUPFAM" id="SSF53927">
    <property type="entry name" value="Cytidine deaminase-like"/>
    <property type="match status" value="1"/>
</dbReference>
<keyword evidence="3" id="KW-1185">Reference proteome</keyword>
<dbReference type="PIRSF" id="PIRSF015626">
    <property type="entry name" value="FdhD"/>
    <property type="match status" value="1"/>
</dbReference>
<dbReference type="HAMAP" id="MF_00187">
    <property type="entry name" value="FdhD"/>
    <property type="match status" value="1"/>
</dbReference>
<dbReference type="PANTHER" id="PTHR30592">
    <property type="entry name" value="FORMATE DEHYDROGENASE"/>
    <property type="match status" value="1"/>
</dbReference>
<dbReference type="InterPro" id="IPR003786">
    <property type="entry name" value="FdhD"/>
</dbReference>
<evidence type="ECO:0000313" key="3">
    <source>
        <dbReference type="Proteomes" id="UP000626656"/>
    </source>
</evidence>
<dbReference type="Gene3D" id="3.40.140.10">
    <property type="entry name" value="Cytidine Deaminase, domain 2"/>
    <property type="match status" value="1"/>
</dbReference>
<sequence>MLDLSQASLPLTFKTTVTNERNHQSDIYISAERPLVIFIDDQEIVTLMTLGMLPEALVLGYLKNQHLIESMDELFSIKVNWDTEKALVVSKNGIKNLSEKISKRIITTGCGQGTIFSCSIDKVYHTKLSTTKITQRAIYALLENLNTYNKIYKSAGAVHSCALCQNTEVLIAIEDVGRHNAADIISGLMWLDNLNHKDFIFYTTGRITSEIVMKIAQMGVSIILSRSGVTQMGLEIAENIGMMIIARAKGRHFLLFSGADRLIFDQQQ</sequence>
<comment type="caution">
    <text evidence="1">Lacks conserved residue(s) required for the propagation of feature annotation.</text>
</comment>
<keyword evidence="1" id="KW-0501">Molybdenum cofactor biosynthesis</keyword>